<dbReference type="OrthoDB" id="6358820at2759"/>
<dbReference type="SUPFAM" id="SSF100920">
    <property type="entry name" value="Heat shock protein 70kD (HSP70), peptide-binding domain"/>
    <property type="match status" value="1"/>
</dbReference>
<dbReference type="InterPro" id="IPR043129">
    <property type="entry name" value="ATPase_NBD"/>
</dbReference>
<dbReference type="AlphaFoldDB" id="A0A0R3W026"/>
<dbReference type="GO" id="GO:0005524">
    <property type="term" value="F:ATP binding"/>
    <property type="evidence" value="ECO:0007669"/>
    <property type="project" value="UniProtKB-KW"/>
</dbReference>
<organism evidence="8">
    <name type="scientific">Taenia asiatica</name>
    <name type="common">Asian tapeworm</name>
    <dbReference type="NCBI Taxonomy" id="60517"/>
    <lineage>
        <taxon>Eukaryota</taxon>
        <taxon>Metazoa</taxon>
        <taxon>Spiralia</taxon>
        <taxon>Lophotrochozoa</taxon>
        <taxon>Platyhelminthes</taxon>
        <taxon>Cestoda</taxon>
        <taxon>Eucestoda</taxon>
        <taxon>Cyclophyllidea</taxon>
        <taxon>Taeniidae</taxon>
        <taxon>Taenia</taxon>
    </lineage>
</organism>
<sequence length="413" mass="46822">MSVGNEKFEAIAVGDDTHLGGGDFDSRLVDHCVEIFKKEHGGIDLTTNAKAISRLRKACENAKRTLSLLECANIDVESLYEDVDFSVSISRHRFERLCWDLFDRMLATVKQTLSYARLDKADVDEVLLVGGSTRILKVQQLLQDVFCGSKFDRSINPDEAAACGAALLASSTIDEQSLVMQEVAPLSVKLKMPDGAIKTLTERNTKIPFKTTIAYTTPFANNKTMSFWMYEGEQLVLNENNVVKKFIVQGIPFSNRRFFRIEVTFAIDENGIIDVSAVDVISGQQMNVCARYTARLSERQIKQMKNKAEELKLENEKQRSKMAARNELESYIFTMQSMLDDDEIKQKTSEEQRSCTLRMCETALKWMDHDQEATEDDYEHMRTKVKSVCSPIMAAKQHSSPAQRSRMTNRPSE</sequence>
<reference evidence="8" key="1">
    <citation type="submission" date="2017-02" db="UniProtKB">
        <authorList>
            <consortium name="WormBaseParasite"/>
        </authorList>
    </citation>
    <scope>IDENTIFICATION</scope>
</reference>
<dbReference type="FunFam" id="3.90.640.10:FF:000010">
    <property type="entry name" value="heat shock 70 kDa protein 14"/>
    <property type="match status" value="1"/>
</dbReference>
<dbReference type="EMBL" id="UYRS01004897">
    <property type="protein sequence ID" value="VDK26908.1"/>
    <property type="molecule type" value="Genomic_DNA"/>
</dbReference>
<dbReference type="Pfam" id="PF00012">
    <property type="entry name" value="HSP70"/>
    <property type="match status" value="1"/>
</dbReference>
<dbReference type="SUPFAM" id="SSF53067">
    <property type="entry name" value="Actin-like ATPase domain"/>
    <property type="match status" value="1"/>
</dbReference>
<keyword evidence="7" id="KW-1185">Reference proteome</keyword>
<dbReference type="STRING" id="60517.A0A0R3W026"/>
<gene>
    <name evidence="6" type="ORF">TASK_LOCUS3020</name>
</gene>
<dbReference type="InterPro" id="IPR029047">
    <property type="entry name" value="HSP70_peptide-bd_sf"/>
</dbReference>
<proteinExistence type="inferred from homology"/>
<name>A0A0R3W026_TAEAS</name>
<dbReference type="PANTHER" id="PTHR19375">
    <property type="entry name" value="HEAT SHOCK PROTEIN 70KDA"/>
    <property type="match status" value="1"/>
</dbReference>
<dbReference type="GO" id="GO:0140662">
    <property type="term" value="F:ATP-dependent protein folding chaperone"/>
    <property type="evidence" value="ECO:0007669"/>
    <property type="project" value="InterPro"/>
</dbReference>
<keyword evidence="3" id="KW-0067">ATP-binding</keyword>
<dbReference type="Proteomes" id="UP000282613">
    <property type="component" value="Unassembled WGS sequence"/>
</dbReference>
<dbReference type="SUPFAM" id="SSF100934">
    <property type="entry name" value="Heat shock protein 70kD (HSP70), C-terminal subdomain"/>
    <property type="match status" value="1"/>
</dbReference>
<accession>A0A0R3W026</accession>
<feature type="compositionally biased region" description="Polar residues" evidence="5">
    <location>
        <begin position="397"/>
        <end position="413"/>
    </location>
</feature>
<evidence type="ECO:0000313" key="8">
    <source>
        <dbReference type="WBParaSite" id="TASK_0000302001-mRNA-1"/>
    </source>
</evidence>
<dbReference type="WBParaSite" id="TASK_0000302001-mRNA-1">
    <property type="protein sequence ID" value="TASK_0000302001-mRNA-1"/>
    <property type="gene ID" value="TASK_0000302001"/>
</dbReference>
<feature type="region of interest" description="Disordered" evidence="5">
    <location>
        <begin position="393"/>
        <end position="413"/>
    </location>
</feature>
<feature type="coiled-coil region" evidence="4">
    <location>
        <begin position="294"/>
        <end position="328"/>
    </location>
</feature>
<keyword evidence="2" id="KW-0547">Nucleotide-binding</keyword>
<dbReference type="Gene3D" id="2.60.34.10">
    <property type="entry name" value="Substrate Binding Domain Of DNAk, Chain A, domain 1"/>
    <property type="match status" value="1"/>
</dbReference>
<dbReference type="Gene3D" id="3.30.420.40">
    <property type="match status" value="2"/>
</dbReference>
<protein>
    <submittedName>
        <fullName evidence="8">Heat shock protein</fullName>
    </submittedName>
</protein>
<evidence type="ECO:0000256" key="4">
    <source>
        <dbReference type="SAM" id="Coils"/>
    </source>
</evidence>
<dbReference type="InterPro" id="IPR029048">
    <property type="entry name" value="HSP70_C_sf"/>
</dbReference>
<evidence type="ECO:0000313" key="6">
    <source>
        <dbReference type="EMBL" id="VDK26908.1"/>
    </source>
</evidence>
<evidence type="ECO:0000256" key="1">
    <source>
        <dbReference type="ARBA" id="ARBA00007381"/>
    </source>
</evidence>
<dbReference type="Gene3D" id="3.90.640.10">
    <property type="entry name" value="Actin, Chain A, domain 4"/>
    <property type="match status" value="1"/>
</dbReference>
<evidence type="ECO:0000256" key="3">
    <source>
        <dbReference type="ARBA" id="ARBA00022840"/>
    </source>
</evidence>
<evidence type="ECO:0000313" key="7">
    <source>
        <dbReference type="Proteomes" id="UP000282613"/>
    </source>
</evidence>
<evidence type="ECO:0000256" key="2">
    <source>
        <dbReference type="ARBA" id="ARBA00022741"/>
    </source>
</evidence>
<keyword evidence="4" id="KW-0175">Coiled coil</keyword>
<dbReference type="InterPro" id="IPR013126">
    <property type="entry name" value="Hsp_70_fam"/>
</dbReference>
<reference evidence="6 7" key="2">
    <citation type="submission" date="2018-11" db="EMBL/GenBank/DDBJ databases">
        <authorList>
            <consortium name="Pathogen Informatics"/>
        </authorList>
    </citation>
    <scope>NUCLEOTIDE SEQUENCE [LARGE SCALE GENOMIC DNA]</scope>
</reference>
<evidence type="ECO:0000256" key="5">
    <source>
        <dbReference type="SAM" id="MobiDB-lite"/>
    </source>
</evidence>
<comment type="similarity">
    <text evidence="1">Belongs to the heat shock protein 70 family.</text>
</comment>
<dbReference type="Gene3D" id="1.20.1270.10">
    <property type="match status" value="1"/>
</dbReference>